<keyword evidence="3" id="KW-1185">Reference proteome</keyword>
<reference evidence="2" key="1">
    <citation type="submission" date="2017-08" db="EMBL/GenBank/DDBJ databases">
        <authorList>
            <person name="Polle J.E."/>
            <person name="Barry K."/>
            <person name="Cushman J."/>
            <person name="Schmutz J."/>
            <person name="Tran D."/>
            <person name="Hathwaick L.T."/>
            <person name="Yim W.C."/>
            <person name="Jenkins J."/>
            <person name="Mckie-Krisberg Z.M."/>
            <person name="Prochnik S."/>
            <person name="Lindquist E."/>
            <person name="Dockter R.B."/>
            <person name="Adam C."/>
            <person name="Molina H."/>
            <person name="Bunkerborg J."/>
            <person name="Jin E."/>
            <person name="Buchheim M."/>
            <person name="Magnuson J."/>
        </authorList>
    </citation>
    <scope>NUCLEOTIDE SEQUENCE</scope>
    <source>
        <strain evidence="2">CCAP 19/18</strain>
    </source>
</reference>
<sequence length="269" mass="30108">MGQWQIEEPICVLPPGPQQLQAGPAGVSQRGNQPPSQGSSHPSSHRNSLPPSQSCSKPETPHLPPIGPSDQWQHAPEMPFRTFQPRTREERRAEKDKFSKEKARIAQRNPNAEPPPDDVITPIPQTSLFMDNHERFACRDAAAAEHERKFSVLQKKQAMYDRKRYEHYLRESRAWERNQAACDKADTIATAKREAGEGGARRNRGGADFNILTLDYASTPGGEALKRKDAATQYKATLRSNNLYSKNHSTGFNILTGQPAWKPAEVQPP</sequence>
<name>A0ABQ7G4A5_DUNSA</name>
<feature type="compositionally biased region" description="Basic and acidic residues" evidence="1">
    <location>
        <begin position="86"/>
        <end position="104"/>
    </location>
</feature>
<gene>
    <name evidence="2" type="ORF">DUNSADRAFT_16111</name>
</gene>
<evidence type="ECO:0000313" key="2">
    <source>
        <dbReference type="EMBL" id="KAF5829412.1"/>
    </source>
</evidence>
<feature type="region of interest" description="Disordered" evidence="1">
    <location>
        <begin position="1"/>
        <end position="126"/>
    </location>
</feature>
<dbReference type="Proteomes" id="UP000815325">
    <property type="component" value="Unassembled WGS sequence"/>
</dbReference>
<evidence type="ECO:0000313" key="3">
    <source>
        <dbReference type="Proteomes" id="UP000815325"/>
    </source>
</evidence>
<dbReference type="EMBL" id="MU070164">
    <property type="protein sequence ID" value="KAF5829412.1"/>
    <property type="molecule type" value="Genomic_DNA"/>
</dbReference>
<accession>A0ABQ7G4A5</accession>
<feature type="compositionally biased region" description="Low complexity" evidence="1">
    <location>
        <begin position="18"/>
        <end position="52"/>
    </location>
</feature>
<organism evidence="2 3">
    <name type="scientific">Dunaliella salina</name>
    <name type="common">Green alga</name>
    <name type="synonym">Protococcus salinus</name>
    <dbReference type="NCBI Taxonomy" id="3046"/>
    <lineage>
        <taxon>Eukaryota</taxon>
        <taxon>Viridiplantae</taxon>
        <taxon>Chlorophyta</taxon>
        <taxon>core chlorophytes</taxon>
        <taxon>Chlorophyceae</taxon>
        <taxon>CS clade</taxon>
        <taxon>Chlamydomonadales</taxon>
        <taxon>Dunaliellaceae</taxon>
        <taxon>Dunaliella</taxon>
    </lineage>
</organism>
<protein>
    <submittedName>
        <fullName evidence="2">Uncharacterized protein</fullName>
    </submittedName>
</protein>
<comment type="caution">
    <text evidence="2">The sequence shown here is derived from an EMBL/GenBank/DDBJ whole genome shotgun (WGS) entry which is preliminary data.</text>
</comment>
<proteinExistence type="predicted"/>
<evidence type="ECO:0000256" key="1">
    <source>
        <dbReference type="SAM" id="MobiDB-lite"/>
    </source>
</evidence>